<keyword evidence="1" id="KW-1133">Transmembrane helix</keyword>
<comment type="caution">
    <text evidence="2">The sequence shown here is derived from an EMBL/GenBank/DDBJ whole genome shotgun (WGS) entry which is preliminary data.</text>
</comment>
<feature type="transmembrane region" description="Helical" evidence="1">
    <location>
        <begin position="113"/>
        <end position="132"/>
    </location>
</feature>
<protein>
    <submittedName>
        <fullName evidence="2">Uncharacterized protein</fullName>
    </submittedName>
</protein>
<dbReference type="AlphaFoldDB" id="E6QXC1"/>
<gene>
    <name evidence="2" type="ORF">CARN7_2747</name>
</gene>
<accession>E6QXC1</accession>
<sequence length="146" mass="16078">MVLFAGDVGLNAYIVVTITLNQCGQSVGQATSNRSGCQLMQDAPLSSGTSTEQLQRTWRKVARIPRRARTSIARLWNTLQIPPKSQHVYRAATAHLAESGADTSKSQNVYSAAVARLVMIMLYTYMYIAIYLQPRFNEGSNHAGID</sequence>
<evidence type="ECO:0000313" key="2">
    <source>
        <dbReference type="EMBL" id="CBI11895.1"/>
    </source>
</evidence>
<reference evidence="2" key="1">
    <citation type="submission" date="2009-10" db="EMBL/GenBank/DDBJ databases">
        <title>Diversity of trophic interactions inside an arsenic-rich microbial ecosystem.</title>
        <authorList>
            <person name="Bertin P.N."/>
            <person name="Heinrich-Salmeron A."/>
            <person name="Pelletier E."/>
            <person name="Goulhen-Chollet F."/>
            <person name="Arsene-Ploetze F."/>
            <person name="Gallien S."/>
            <person name="Calteau A."/>
            <person name="Vallenet D."/>
            <person name="Casiot C."/>
            <person name="Chane-Woon-Ming B."/>
            <person name="Giloteaux L."/>
            <person name="Barakat M."/>
            <person name="Bonnefoy V."/>
            <person name="Bruneel O."/>
            <person name="Chandler M."/>
            <person name="Cleiss J."/>
            <person name="Duran R."/>
            <person name="Elbaz-Poulichet F."/>
            <person name="Fonknechten N."/>
            <person name="Lauga B."/>
            <person name="Mornico D."/>
            <person name="Ortet P."/>
            <person name="Schaeffer C."/>
            <person name="Siguier P."/>
            <person name="Alexander Thil Smith A."/>
            <person name="Van Dorsselaer A."/>
            <person name="Weissenbach J."/>
            <person name="Medigue C."/>
            <person name="Le Paslier D."/>
        </authorList>
    </citation>
    <scope>NUCLEOTIDE SEQUENCE</scope>
</reference>
<keyword evidence="1" id="KW-0812">Transmembrane</keyword>
<proteinExistence type="predicted"/>
<name>E6QXC1_9ZZZZ</name>
<evidence type="ECO:0000256" key="1">
    <source>
        <dbReference type="SAM" id="Phobius"/>
    </source>
</evidence>
<dbReference type="EMBL" id="CABR01000177">
    <property type="protein sequence ID" value="CBI11895.1"/>
    <property type="molecule type" value="Genomic_DNA"/>
</dbReference>
<keyword evidence="1" id="KW-0472">Membrane</keyword>
<organism evidence="2">
    <name type="scientific">mine drainage metagenome</name>
    <dbReference type="NCBI Taxonomy" id="410659"/>
    <lineage>
        <taxon>unclassified sequences</taxon>
        <taxon>metagenomes</taxon>
        <taxon>ecological metagenomes</taxon>
    </lineage>
</organism>